<dbReference type="AlphaFoldDB" id="A0A919UIK8"/>
<dbReference type="InterPro" id="IPR029039">
    <property type="entry name" value="Flavoprotein-like_sf"/>
</dbReference>
<proteinExistence type="predicted"/>
<evidence type="ECO:0000259" key="1">
    <source>
        <dbReference type="Pfam" id="PF03358"/>
    </source>
</evidence>
<comment type="caution">
    <text evidence="2">The sequence shown here is derived from an EMBL/GenBank/DDBJ whole genome shotgun (WGS) entry which is preliminary data.</text>
</comment>
<accession>A0A919UIK8</accession>
<protein>
    <recommendedName>
        <fullName evidence="1">NADPH-dependent FMN reductase-like domain-containing protein</fullName>
    </recommendedName>
</protein>
<name>A0A919UIK8_9MICO</name>
<evidence type="ECO:0000313" key="2">
    <source>
        <dbReference type="EMBL" id="GIG53486.1"/>
    </source>
</evidence>
<sequence>MDLADVALPHFDNHGVFEDDAFAALYGLIDDADGIVLAFPIYNWAPSAVAKSLVESTGATGDGRRSAWFDKVVTFVCAAGLPHSYMATGALASSLMMDFKCVVNPYVAYVSGRDWDEDMLGADRAARLEKTISVHIELAQLLSARTYTSDWEV</sequence>
<dbReference type="Proteomes" id="UP000652354">
    <property type="component" value="Unassembled WGS sequence"/>
</dbReference>
<dbReference type="InterPro" id="IPR005025">
    <property type="entry name" value="FMN_Rdtase-like_dom"/>
</dbReference>
<evidence type="ECO:0000313" key="3">
    <source>
        <dbReference type="Proteomes" id="UP000652354"/>
    </source>
</evidence>
<keyword evidence="3" id="KW-1185">Reference proteome</keyword>
<dbReference type="GO" id="GO:0016491">
    <property type="term" value="F:oxidoreductase activity"/>
    <property type="evidence" value="ECO:0007669"/>
    <property type="project" value="InterPro"/>
</dbReference>
<dbReference type="SUPFAM" id="SSF52218">
    <property type="entry name" value="Flavoproteins"/>
    <property type="match status" value="1"/>
</dbReference>
<dbReference type="Gene3D" id="3.40.50.360">
    <property type="match status" value="1"/>
</dbReference>
<reference evidence="2" key="1">
    <citation type="submission" date="2021-01" db="EMBL/GenBank/DDBJ databases">
        <title>Whole genome shotgun sequence of Demequina activiva NBRC 110675.</title>
        <authorList>
            <person name="Komaki H."/>
            <person name="Tamura T."/>
        </authorList>
    </citation>
    <scope>NUCLEOTIDE SEQUENCE</scope>
    <source>
        <strain evidence="2">NBRC 110675</strain>
    </source>
</reference>
<dbReference type="EMBL" id="BONR01000001">
    <property type="protein sequence ID" value="GIG53486.1"/>
    <property type="molecule type" value="Genomic_DNA"/>
</dbReference>
<feature type="domain" description="NADPH-dependent FMN reductase-like" evidence="1">
    <location>
        <begin position="2"/>
        <end position="108"/>
    </location>
</feature>
<dbReference type="Pfam" id="PF03358">
    <property type="entry name" value="FMN_red"/>
    <property type="match status" value="1"/>
</dbReference>
<organism evidence="2 3">
    <name type="scientific">Demequina activiva</name>
    <dbReference type="NCBI Taxonomy" id="1582364"/>
    <lineage>
        <taxon>Bacteria</taxon>
        <taxon>Bacillati</taxon>
        <taxon>Actinomycetota</taxon>
        <taxon>Actinomycetes</taxon>
        <taxon>Micrococcales</taxon>
        <taxon>Demequinaceae</taxon>
        <taxon>Demequina</taxon>
    </lineage>
</organism>
<gene>
    <name evidence="2" type="ORF">Dac01nite_02380</name>
</gene>